<organism evidence="1 2">
    <name type="scientific">Mycobacteroides abscessus subsp. massiliense</name>
    <dbReference type="NCBI Taxonomy" id="1962118"/>
    <lineage>
        <taxon>Bacteria</taxon>
        <taxon>Bacillati</taxon>
        <taxon>Actinomycetota</taxon>
        <taxon>Actinomycetes</taxon>
        <taxon>Mycobacteriales</taxon>
        <taxon>Mycobacteriaceae</taxon>
        <taxon>Mycobacteroides</taxon>
        <taxon>Mycobacteroides abscessus</taxon>
    </lineage>
</organism>
<name>A0A1T8V3Q3_9MYCO</name>
<proteinExistence type="predicted"/>
<dbReference type="Proteomes" id="UP000190074">
    <property type="component" value="Unassembled WGS sequence"/>
</dbReference>
<dbReference type="EMBL" id="FVGW01000022">
    <property type="protein sequence ID" value="SKM99753.1"/>
    <property type="molecule type" value="Genomic_DNA"/>
</dbReference>
<sequence>MNDREIDERVAKMRACSHDRFRFDDNNGNCRCGDCLAFVRKPPPQWVSIQLGDLMTEWSRAELRRLGEQ</sequence>
<evidence type="ECO:0000313" key="2">
    <source>
        <dbReference type="Proteomes" id="UP000190074"/>
    </source>
</evidence>
<reference evidence="1 2" key="1">
    <citation type="submission" date="2016-11" db="EMBL/GenBank/DDBJ databases">
        <authorList>
            <consortium name="Pathogen Informatics"/>
        </authorList>
    </citation>
    <scope>NUCLEOTIDE SEQUENCE [LARGE SCALE GENOMIC DNA]</scope>
    <source>
        <strain evidence="1 2">911</strain>
    </source>
</reference>
<dbReference type="RefSeq" id="WP_079636319.1">
    <property type="nucleotide sequence ID" value="NZ_FVGW01000022.1"/>
</dbReference>
<dbReference type="AlphaFoldDB" id="A0A1T8V3Q3"/>
<gene>
    <name evidence="1" type="ORF">SAMEA2259716_05705</name>
</gene>
<protein>
    <submittedName>
        <fullName evidence="1">Uncharacterized protein</fullName>
    </submittedName>
</protein>
<evidence type="ECO:0000313" key="1">
    <source>
        <dbReference type="EMBL" id="SKM99753.1"/>
    </source>
</evidence>
<accession>A0A1T8V3Q3</accession>